<dbReference type="InterPro" id="IPR024072">
    <property type="entry name" value="DHFR-like_dom_sf"/>
</dbReference>
<dbReference type="AlphaFoldDB" id="A0A934NTY0"/>
<keyword evidence="2" id="KW-0521">NADP</keyword>
<protein>
    <submittedName>
        <fullName evidence="5">Pyrimidine reductase family protein</fullName>
    </submittedName>
</protein>
<evidence type="ECO:0000256" key="1">
    <source>
        <dbReference type="ARBA" id="ARBA00005104"/>
    </source>
</evidence>
<evidence type="ECO:0000256" key="2">
    <source>
        <dbReference type="ARBA" id="ARBA00022857"/>
    </source>
</evidence>
<comment type="caution">
    <text evidence="5">The sequence shown here is derived from an EMBL/GenBank/DDBJ whole genome shotgun (WGS) entry which is preliminary data.</text>
</comment>
<evidence type="ECO:0000313" key="6">
    <source>
        <dbReference type="Proteomes" id="UP000655868"/>
    </source>
</evidence>
<proteinExistence type="predicted"/>
<dbReference type="InterPro" id="IPR050765">
    <property type="entry name" value="Riboflavin_Biosynth_HTPR"/>
</dbReference>
<dbReference type="RefSeq" id="WP_199706242.1">
    <property type="nucleotide sequence ID" value="NZ_JAEMNV010000007.1"/>
</dbReference>
<reference evidence="5" key="1">
    <citation type="submission" date="2020-12" db="EMBL/GenBank/DDBJ databases">
        <title>Antrihabitans popcorni sp. nov. and Antrihabitans auranticaus sp. nov., isolated from a larva cave.</title>
        <authorList>
            <person name="Lee S.D."/>
            <person name="Kim I.S."/>
        </authorList>
    </citation>
    <scope>NUCLEOTIDE SEQUENCE</scope>
    <source>
        <strain evidence="5">YC3-6</strain>
    </source>
</reference>
<dbReference type="NCBIfam" id="NF010663">
    <property type="entry name" value="PRK14059.1-1"/>
    <property type="match status" value="1"/>
</dbReference>
<dbReference type="GO" id="GO:0008703">
    <property type="term" value="F:5-amino-6-(5-phosphoribosylamino)uracil reductase activity"/>
    <property type="evidence" value="ECO:0007669"/>
    <property type="project" value="InterPro"/>
</dbReference>
<dbReference type="GO" id="GO:0009231">
    <property type="term" value="P:riboflavin biosynthetic process"/>
    <property type="evidence" value="ECO:0007669"/>
    <property type="project" value="InterPro"/>
</dbReference>
<name>A0A934NTY0_9NOCA</name>
<dbReference type="PANTHER" id="PTHR38011">
    <property type="entry name" value="DIHYDROFOLATE REDUCTASE FAMILY PROTEIN (AFU_ORTHOLOGUE AFUA_8G06820)"/>
    <property type="match status" value="1"/>
</dbReference>
<evidence type="ECO:0000256" key="3">
    <source>
        <dbReference type="ARBA" id="ARBA00023002"/>
    </source>
</evidence>
<accession>A0A934NTY0</accession>
<dbReference type="SUPFAM" id="SSF53597">
    <property type="entry name" value="Dihydrofolate reductase-like"/>
    <property type="match status" value="1"/>
</dbReference>
<sequence length="257" mass="27129">MQHIHNATQVTGSNTTTTLGLDELRDLYAYPEELAAPWLRVNFISTIDGAAHLDGSSTGLGTPSDKQVFGVLRELADVILVGAGTARAEDYGGARTNEARREWRLDRGLAAVPPVAIVSAGAHIDPTSRLLTDTSVAPIILTCSDAPAERKAQLTAAGAEVLEIGTDQVSTEAILTTLEGLGLDRILCEGGPSLFGQLVADDAVDELCITTSPLLVSGTTGRIAVSPQTVRTPMARAHLLTDDDGTVLTRWVRARPR</sequence>
<dbReference type="Proteomes" id="UP000655868">
    <property type="component" value="Unassembled WGS sequence"/>
</dbReference>
<dbReference type="EMBL" id="JAEMNV010000007">
    <property type="protein sequence ID" value="MBJ8341361.1"/>
    <property type="molecule type" value="Genomic_DNA"/>
</dbReference>
<dbReference type="PANTHER" id="PTHR38011:SF7">
    <property type="entry name" value="2,5-DIAMINO-6-RIBOSYLAMINO-4(3H)-PYRIMIDINONE 5'-PHOSPHATE REDUCTASE"/>
    <property type="match status" value="1"/>
</dbReference>
<dbReference type="InterPro" id="IPR002734">
    <property type="entry name" value="RibDG_C"/>
</dbReference>
<dbReference type="Gene3D" id="3.40.430.10">
    <property type="entry name" value="Dihydrofolate Reductase, subunit A"/>
    <property type="match status" value="1"/>
</dbReference>
<keyword evidence="6" id="KW-1185">Reference proteome</keyword>
<gene>
    <name evidence="5" type="ORF">JGU71_20965</name>
</gene>
<keyword evidence="3" id="KW-0560">Oxidoreductase</keyword>
<comment type="pathway">
    <text evidence="1">Cofactor biosynthesis; riboflavin biosynthesis.</text>
</comment>
<feature type="domain" description="Bacterial bifunctional deaminase-reductase C-terminal" evidence="4">
    <location>
        <begin position="37"/>
        <end position="247"/>
    </location>
</feature>
<evidence type="ECO:0000313" key="5">
    <source>
        <dbReference type="EMBL" id="MBJ8341361.1"/>
    </source>
</evidence>
<evidence type="ECO:0000259" key="4">
    <source>
        <dbReference type="Pfam" id="PF01872"/>
    </source>
</evidence>
<dbReference type="NCBIfam" id="NF010664">
    <property type="entry name" value="PRK14059.1-2"/>
    <property type="match status" value="1"/>
</dbReference>
<organism evidence="5 6">
    <name type="scientific">Antrihabitans stalagmiti</name>
    <dbReference type="NCBI Taxonomy" id="2799499"/>
    <lineage>
        <taxon>Bacteria</taxon>
        <taxon>Bacillati</taxon>
        <taxon>Actinomycetota</taxon>
        <taxon>Actinomycetes</taxon>
        <taxon>Mycobacteriales</taxon>
        <taxon>Nocardiaceae</taxon>
        <taxon>Antrihabitans</taxon>
    </lineage>
</organism>
<dbReference type="Pfam" id="PF01872">
    <property type="entry name" value="RibD_C"/>
    <property type="match status" value="1"/>
</dbReference>